<gene>
    <name evidence="9" type="ORF">A0U89_05875</name>
</gene>
<dbReference type="OrthoDB" id="9803707at2"/>
<dbReference type="eggNOG" id="COG0155">
    <property type="taxonomic scope" value="Bacteria"/>
</dbReference>
<evidence type="ECO:0000256" key="5">
    <source>
        <dbReference type="ARBA" id="ARBA00023004"/>
    </source>
</evidence>
<keyword evidence="5" id="KW-0408">Iron</keyword>
<dbReference type="Gene3D" id="3.30.413.10">
    <property type="entry name" value="Sulfite Reductase Hemoprotein, domain 1"/>
    <property type="match status" value="2"/>
</dbReference>
<keyword evidence="3" id="KW-0479">Metal-binding</keyword>
<sequence length="556" mass="61965">MNAPVGHYQYDSVDRAFLQSRIDEFADQVARRIDGSLTEDEFKPLRLMNGLYLQLHAYMLRIAVPYGILDARQMRKLSSIARRYDRDYGHFTTRQNLQFNWIKLEDTPAILRELAEVDMHAIQTSGNCIRNVTSDEFAGAAADELVDPRVHAEILRQWSTLHPEFTFLPRKFKIAISGSPHDRVAARFHDIGILTRPGPNGPLFRIFVGGGMGRTPLVGQEIFDSVREEELLATLEAILRVYNAHGRRDNIYKARIKILVQALGIDAYREAVQAELSQMDLARYRLTPEIVEAIRARFAVPNLHAPDNASEIFLADQKRDRKFARWVQSNTHLHRAPGHIIAVVSIKPAGGIPGDATSEQMSRLADLAEQYSFGELRVTHLQNIVLGHVRQDKLYALWQELEKIDLAAPNHSLIGDIIACPGLDYCSLANSRSIPIAQKLSARFANADLQSEIGKLSINISGCINACGHHHAGNIGLLGVDKRGEEFFQITLGGRADEKAAIGSILGASLPEDEMVDAIARIVDRYLAIRGPGESFLDTLSRLGDAPFKEAAYEIA</sequence>
<dbReference type="InterPro" id="IPR036136">
    <property type="entry name" value="Nit/Sulf_reduc_fer-like_dom_sf"/>
</dbReference>
<keyword evidence="4" id="KW-0560">Oxidoreductase</keyword>
<dbReference type="RefSeq" id="WP_070402457.1">
    <property type="nucleotide sequence ID" value="NZ_BJVW01000008.1"/>
</dbReference>
<dbReference type="InterPro" id="IPR005117">
    <property type="entry name" value="NiRdtase/SiRdtase_haem-b_fer"/>
</dbReference>
<evidence type="ECO:0000256" key="6">
    <source>
        <dbReference type="ARBA" id="ARBA00023014"/>
    </source>
</evidence>
<dbReference type="Gene3D" id="3.90.480.20">
    <property type="match status" value="1"/>
</dbReference>
<dbReference type="InterPro" id="IPR045854">
    <property type="entry name" value="NO2/SO3_Rdtase_4Fe4S_sf"/>
</dbReference>
<dbReference type="GO" id="GO:0016491">
    <property type="term" value="F:oxidoreductase activity"/>
    <property type="evidence" value="ECO:0007669"/>
    <property type="project" value="UniProtKB-KW"/>
</dbReference>
<proteinExistence type="predicted"/>
<evidence type="ECO:0000256" key="3">
    <source>
        <dbReference type="ARBA" id="ARBA00022723"/>
    </source>
</evidence>
<keyword evidence="10" id="KW-1185">Reference proteome</keyword>
<dbReference type="InterPro" id="IPR006067">
    <property type="entry name" value="NO2/SO3_Rdtase_4Fe4S_dom"/>
</dbReference>
<evidence type="ECO:0000256" key="1">
    <source>
        <dbReference type="ARBA" id="ARBA00022485"/>
    </source>
</evidence>
<evidence type="ECO:0000313" key="10">
    <source>
        <dbReference type="Proteomes" id="UP000179145"/>
    </source>
</evidence>
<feature type="domain" description="Nitrite/Sulfite reductase ferredoxin-like" evidence="8">
    <location>
        <begin position="58"/>
        <end position="117"/>
    </location>
</feature>
<keyword evidence="2" id="KW-0349">Heme</keyword>
<feature type="domain" description="Nitrite/Sulfite reductase ferredoxin-like" evidence="8">
    <location>
        <begin position="352"/>
        <end position="403"/>
    </location>
</feature>
<dbReference type="GO" id="GO:0046872">
    <property type="term" value="F:metal ion binding"/>
    <property type="evidence" value="ECO:0007669"/>
    <property type="project" value="UniProtKB-KW"/>
</dbReference>
<dbReference type="Proteomes" id="UP000179145">
    <property type="component" value="Chromosome"/>
</dbReference>
<evidence type="ECO:0000256" key="4">
    <source>
        <dbReference type="ARBA" id="ARBA00023002"/>
    </source>
</evidence>
<dbReference type="Pfam" id="PF01077">
    <property type="entry name" value="NIR_SIR"/>
    <property type="match status" value="2"/>
</dbReference>
<dbReference type="Gene3D" id="3.90.480.10">
    <property type="entry name" value="Sulfite Reductase Hemoprotein,Domain 2"/>
    <property type="match status" value="1"/>
</dbReference>
<feature type="domain" description="Nitrite/sulphite reductase 4Fe-4S" evidence="7">
    <location>
        <begin position="125"/>
        <end position="277"/>
    </location>
</feature>
<dbReference type="GO" id="GO:0051539">
    <property type="term" value="F:4 iron, 4 sulfur cluster binding"/>
    <property type="evidence" value="ECO:0007669"/>
    <property type="project" value="UniProtKB-KW"/>
</dbReference>
<dbReference type="InterPro" id="IPR051329">
    <property type="entry name" value="NIR_SIR_4Fe-4S"/>
</dbReference>
<keyword evidence="1" id="KW-0004">4Fe-4S</keyword>
<dbReference type="SUPFAM" id="SSF56014">
    <property type="entry name" value="Nitrite and sulphite reductase 4Fe-4S domain-like"/>
    <property type="match status" value="2"/>
</dbReference>
<dbReference type="AlphaFoldDB" id="A0A1D8USV7"/>
<organism evidence="9 10">
    <name type="scientific">Kozakia baliensis</name>
    <dbReference type="NCBI Taxonomy" id="153496"/>
    <lineage>
        <taxon>Bacteria</taxon>
        <taxon>Pseudomonadati</taxon>
        <taxon>Pseudomonadota</taxon>
        <taxon>Alphaproteobacteria</taxon>
        <taxon>Acetobacterales</taxon>
        <taxon>Acetobacteraceae</taxon>
        <taxon>Kozakia</taxon>
    </lineage>
</organism>
<dbReference type="PANTHER" id="PTHR32439">
    <property type="entry name" value="FERREDOXIN--NITRITE REDUCTASE, CHLOROPLASTIC"/>
    <property type="match status" value="1"/>
</dbReference>
<dbReference type="KEGG" id="kba:A0U89_05875"/>
<dbReference type="SUPFAM" id="SSF55124">
    <property type="entry name" value="Nitrite/Sulfite reductase N-terminal domain-like"/>
    <property type="match status" value="2"/>
</dbReference>
<reference evidence="9 10" key="1">
    <citation type="journal article" date="2016" name="Microb. Cell Fact.">
        <title>Dissection of exopolysaccharide biosynthesis in Kozakia baliensis.</title>
        <authorList>
            <person name="Brandt J.U."/>
            <person name="Jakob F."/>
            <person name="Behr J."/>
            <person name="Geissler A.J."/>
            <person name="Vogel R.F."/>
        </authorList>
    </citation>
    <scope>NUCLEOTIDE SEQUENCE [LARGE SCALE GENOMIC DNA]</scope>
    <source>
        <strain evidence="9 10">DSM 14400</strain>
    </source>
</reference>
<keyword evidence="6" id="KW-0411">Iron-sulfur</keyword>
<dbReference type="GO" id="GO:0020037">
    <property type="term" value="F:heme binding"/>
    <property type="evidence" value="ECO:0007669"/>
    <property type="project" value="InterPro"/>
</dbReference>
<dbReference type="Pfam" id="PF03460">
    <property type="entry name" value="NIR_SIR_ferr"/>
    <property type="match status" value="2"/>
</dbReference>
<dbReference type="STRING" id="153496.A0U89_05875"/>
<name>A0A1D8USV7_9PROT</name>
<dbReference type="PANTHER" id="PTHR32439:SF9">
    <property type="entry name" value="BLR3264 PROTEIN"/>
    <property type="match status" value="1"/>
</dbReference>
<evidence type="ECO:0000256" key="2">
    <source>
        <dbReference type="ARBA" id="ARBA00022617"/>
    </source>
</evidence>
<evidence type="ECO:0000313" key="9">
    <source>
        <dbReference type="EMBL" id="AOX16734.1"/>
    </source>
</evidence>
<protein>
    <submittedName>
        <fullName evidence="9">Sulfite reductase</fullName>
    </submittedName>
</protein>
<accession>A0A1D8USV7</accession>
<evidence type="ECO:0000259" key="8">
    <source>
        <dbReference type="Pfam" id="PF03460"/>
    </source>
</evidence>
<evidence type="ECO:0000259" key="7">
    <source>
        <dbReference type="Pfam" id="PF01077"/>
    </source>
</evidence>
<dbReference type="EMBL" id="CP014674">
    <property type="protein sequence ID" value="AOX16734.1"/>
    <property type="molecule type" value="Genomic_DNA"/>
</dbReference>
<feature type="domain" description="Nitrite/sulphite reductase 4Fe-4S" evidence="7">
    <location>
        <begin position="419"/>
        <end position="551"/>
    </location>
</feature>